<dbReference type="AlphaFoldDB" id="A0AAE1B7X0"/>
<dbReference type="Proteomes" id="UP001283361">
    <property type="component" value="Unassembled WGS sequence"/>
</dbReference>
<accession>A0AAE1B7X0</accession>
<protein>
    <submittedName>
        <fullName evidence="1">Uncharacterized protein</fullName>
    </submittedName>
</protein>
<sequence length="151" mass="17331">MLSVNQEFRSLREKPPKPPIKQLQLSVPGYRRVLAWACQFSFAALRLPDGAQQVVGSCLPYWMRRKNTQSYFRLVRSTVKNRGSGKWKFLPTGGGSLVLTMLELQKLRHGFVSFFFSPPSQILSELRVSFLTEENCLDVLHSERLRGRSKS</sequence>
<proteinExistence type="predicted"/>
<reference evidence="1" key="1">
    <citation type="journal article" date="2023" name="G3 (Bethesda)">
        <title>A reference genome for the long-term kleptoplast-retaining sea slug Elysia crispata morphotype clarki.</title>
        <authorList>
            <person name="Eastman K.E."/>
            <person name="Pendleton A.L."/>
            <person name="Shaikh M.A."/>
            <person name="Suttiyut T."/>
            <person name="Ogas R."/>
            <person name="Tomko P."/>
            <person name="Gavelis G."/>
            <person name="Widhalm J.R."/>
            <person name="Wisecaver J.H."/>
        </authorList>
    </citation>
    <scope>NUCLEOTIDE SEQUENCE</scope>
    <source>
        <strain evidence="1">ECLA1</strain>
    </source>
</reference>
<keyword evidence="2" id="KW-1185">Reference proteome</keyword>
<gene>
    <name evidence="1" type="ORF">RRG08_008614</name>
</gene>
<evidence type="ECO:0000313" key="2">
    <source>
        <dbReference type="Proteomes" id="UP001283361"/>
    </source>
</evidence>
<comment type="caution">
    <text evidence="1">The sequence shown here is derived from an EMBL/GenBank/DDBJ whole genome shotgun (WGS) entry which is preliminary data.</text>
</comment>
<evidence type="ECO:0000313" key="1">
    <source>
        <dbReference type="EMBL" id="KAK3800860.1"/>
    </source>
</evidence>
<dbReference type="EMBL" id="JAWDGP010000410">
    <property type="protein sequence ID" value="KAK3800860.1"/>
    <property type="molecule type" value="Genomic_DNA"/>
</dbReference>
<organism evidence="1 2">
    <name type="scientific">Elysia crispata</name>
    <name type="common">lettuce slug</name>
    <dbReference type="NCBI Taxonomy" id="231223"/>
    <lineage>
        <taxon>Eukaryota</taxon>
        <taxon>Metazoa</taxon>
        <taxon>Spiralia</taxon>
        <taxon>Lophotrochozoa</taxon>
        <taxon>Mollusca</taxon>
        <taxon>Gastropoda</taxon>
        <taxon>Heterobranchia</taxon>
        <taxon>Euthyneura</taxon>
        <taxon>Panpulmonata</taxon>
        <taxon>Sacoglossa</taxon>
        <taxon>Placobranchoidea</taxon>
        <taxon>Plakobranchidae</taxon>
        <taxon>Elysia</taxon>
    </lineage>
</organism>
<name>A0AAE1B7X0_9GAST</name>